<accession>A0A5C5YLE2</accession>
<dbReference type="Gene3D" id="3.90.70.10">
    <property type="entry name" value="Cysteine proteinases"/>
    <property type="match status" value="1"/>
</dbReference>
<evidence type="ECO:0000313" key="1">
    <source>
        <dbReference type="EMBL" id="TWT75588.1"/>
    </source>
</evidence>
<name>A0A5C5YLE2_9BACT</name>
<dbReference type="AlphaFoldDB" id="A0A5C5YLE2"/>
<dbReference type="OrthoDB" id="265084at2"/>
<dbReference type="EMBL" id="SJPO01000007">
    <property type="protein sequence ID" value="TWT75588.1"/>
    <property type="molecule type" value="Genomic_DNA"/>
</dbReference>
<comment type="caution">
    <text evidence="1">The sequence shown here is derived from an EMBL/GenBank/DDBJ whole genome shotgun (WGS) entry which is preliminary data.</text>
</comment>
<gene>
    <name evidence="1" type="ORF">Pla123a_30980</name>
</gene>
<sequence length="220" mass="23582">MSTALIPYCPQQRIDGCERTCGAAALMMVYGSLGGRPRLSDVWRSVARPGNHGMRVPTHLLAADAIANGRPAVCLQVGDRPLDALTALHEAGWRVIVNHLLAAHDEGHFSVLTAIDDHSVTLNDPLLGPNHRLLHDELLALWTPPYRTEEVAGGVLVAVGPAKAAPTSKDVCPACSSAFQLPRELGLRWDGPWDRLWRAAFCPSCDALACPPLPHTACSA</sequence>
<evidence type="ECO:0000313" key="2">
    <source>
        <dbReference type="Proteomes" id="UP000318478"/>
    </source>
</evidence>
<keyword evidence="2" id="KW-1185">Reference proteome</keyword>
<reference evidence="1 2" key="1">
    <citation type="submission" date="2019-02" db="EMBL/GenBank/DDBJ databases">
        <title>Deep-cultivation of Planctomycetes and their phenomic and genomic characterization uncovers novel biology.</title>
        <authorList>
            <person name="Wiegand S."/>
            <person name="Jogler M."/>
            <person name="Boedeker C."/>
            <person name="Pinto D."/>
            <person name="Vollmers J."/>
            <person name="Rivas-Marin E."/>
            <person name="Kohn T."/>
            <person name="Peeters S.H."/>
            <person name="Heuer A."/>
            <person name="Rast P."/>
            <person name="Oberbeckmann S."/>
            <person name="Bunk B."/>
            <person name="Jeske O."/>
            <person name="Meyerdierks A."/>
            <person name="Storesund J.E."/>
            <person name="Kallscheuer N."/>
            <person name="Luecker S."/>
            <person name="Lage O.M."/>
            <person name="Pohl T."/>
            <person name="Merkel B.J."/>
            <person name="Hornburger P."/>
            <person name="Mueller R.-W."/>
            <person name="Bruemmer F."/>
            <person name="Labrenz M."/>
            <person name="Spormann A.M."/>
            <person name="Op Den Camp H."/>
            <person name="Overmann J."/>
            <person name="Amann R."/>
            <person name="Jetten M.S.M."/>
            <person name="Mascher T."/>
            <person name="Medema M.H."/>
            <person name="Devos D.P."/>
            <person name="Kaster A.-K."/>
            <person name="Ovreas L."/>
            <person name="Rohde M."/>
            <person name="Galperin M.Y."/>
            <person name="Jogler C."/>
        </authorList>
    </citation>
    <scope>NUCLEOTIDE SEQUENCE [LARGE SCALE GENOMIC DNA]</scope>
    <source>
        <strain evidence="1 2">Pla123a</strain>
    </source>
</reference>
<proteinExistence type="predicted"/>
<evidence type="ECO:0008006" key="3">
    <source>
        <dbReference type="Google" id="ProtNLM"/>
    </source>
</evidence>
<protein>
    <recommendedName>
        <fullName evidence="3">Peptidase C39 domain-containing protein</fullName>
    </recommendedName>
</protein>
<dbReference type="RefSeq" id="WP_146588482.1">
    <property type="nucleotide sequence ID" value="NZ_SJPO01000007.1"/>
</dbReference>
<dbReference type="Proteomes" id="UP000318478">
    <property type="component" value="Unassembled WGS sequence"/>
</dbReference>
<organism evidence="1 2">
    <name type="scientific">Posidoniimonas polymericola</name>
    <dbReference type="NCBI Taxonomy" id="2528002"/>
    <lineage>
        <taxon>Bacteria</taxon>
        <taxon>Pseudomonadati</taxon>
        <taxon>Planctomycetota</taxon>
        <taxon>Planctomycetia</taxon>
        <taxon>Pirellulales</taxon>
        <taxon>Lacipirellulaceae</taxon>
        <taxon>Posidoniimonas</taxon>
    </lineage>
</organism>